<dbReference type="PROSITE" id="PS00108">
    <property type="entry name" value="PROTEIN_KINASE_ST"/>
    <property type="match status" value="1"/>
</dbReference>
<comment type="catalytic activity">
    <reaction evidence="13">
        <text>L-seryl-[protein] + ATP = O-phospho-L-seryl-[protein] + ADP + H(+)</text>
        <dbReference type="Rhea" id="RHEA:17989"/>
        <dbReference type="Rhea" id="RHEA-COMP:9863"/>
        <dbReference type="Rhea" id="RHEA-COMP:11604"/>
        <dbReference type="ChEBI" id="CHEBI:15378"/>
        <dbReference type="ChEBI" id="CHEBI:29999"/>
        <dbReference type="ChEBI" id="CHEBI:30616"/>
        <dbReference type="ChEBI" id="CHEBI:83421"/>
        <dbReference type="ChEBI" id="CHEBI:456216"/>
        <dbReference type="EC" id="2.7.11.1"/>
    </reaction>
</comment>
<dbReference type="InterPro" id="IPR052232">
    <property type="entry name" value="RLK_Ser/Thr-Kinase"/>
</dbReference>
<dbReference type="FunFam" id="3.30.200.20:FF:000162">
    <property type="entry name" value="Adenine nucleotide alpha hydrolase-like domain kinase"/>
    <property type="match status" value="1"/>
</dbReference>
<keyword evidence="9 14" id="KW-0067">ATP-binding</keyword>
<dbReference type="GO" id="GO:0016020">
    <property type="term" value="C:membrane"/>
    <property type="evidence" value="ECO:0007669"/>
    <property type="project" value="UniProtKB-SubCell"/>
</dbReference>
<comment type="subcellular location">
    <subcellularLocation>
        <location evidence="1">Membrane</location>
        <topology evidence="1">Single-pass membrane protein</topology>
    </subcellularLocation>
</comment>
<dbReference type="EnsemblPlants" id="OMERI03G08640.1">
    <property type="protein sequence ID" value="OMERI03G08640.1"/>
    <property type="gene ID" value="OMERI03G08640"/>
</dbReference>
<keyword evidence="4" id="KW-0597">Phosphoprotein</keyword>
<evidence type="ECO:0000256" key="11">
    <source>
        <dbReference type="ARBA" id="ARBA00023136"/>
    </source>
</evidence>
<dbReference type="Pfam" id="PF00069">
    <property type="entry name" value="Pkinase"/>
    <property type="match status" value="1"/>
</dbReference>
<dbReference type="PROSITE" id="PS50011">
    <property type="entry name" value="PROTEIN_KINASE_DOM"/>
    <property type="match status" value="1"/>
</dbReference>
<feature type="transmembrane region" description="Helical" evidence="16">
    <location>
        <begin position="186"/>
        <end position="211"/>
    </location>
</feature>
<evidence type="ECO:0000256" key="2">
    <source>
        <dbReference type="ARBA" id="ARBA00012513"/>
    </source>
</evidence>
<evidence type="ECO:0000256" key="14">
    <source>
        <dbReference type="PROSITE-ProRule" id="PRU10141"/>
    </source>
</evidence>
<dbReference type="InterPro" id="IPR000719">
    <property type="entry name" value="Prot_kinase_dom"/>
</dbReference>
<accession>A0A0E0CXH0</accession>
<keyword evidence="6 16" id="KW-0812">Transmembrane</keyword>
<evidence type="ECO:0000256" key="16">
    <source>
        <dbReference type="SAM" id="Phobius"/>
    </source>
</evidence>
<comment type="catalytic activity">
    <reaction evidence="12">
        <text>L-threonyl-[protein] + ATP = O-phospho-L-threonyl-[protein] + ADP + H(+)</text>
        <dbReference type="Rhea" id="RHEA:46608"/>
        <dbReference type="Rhea" id="RHEA-COMP:11060"/>
        <dbReference type="Rhea" id="RHEA-COMP:11605"/>
        <dbReference type="ChEBI" id="CHEBI:15378"/>
        <dbReference type="ChEBI" id="CHEBI:30013"/>
        <dbReference type="ChEBI" id="CHEBI:30616"/>
        <dbReference type="ChEBI" id="CHEBI:61977"/>
        <dbReference type="ChEBI" id="CHEBI:456216"/>
        <dbReference type="EC" id="2.7.11.1"/>
    </reaction>
</comment>
<dbReference type="Gramene" id="OMERI03G08640.1">
    <property type="protein sequence ID" value="OMERI03G08640.1"/>
    <property type="gene ID" value="OMERI03G08640"/>
</dbReference>
<dbReference type="HOGENOM" id="CLU_000288_4_1_1"/>
<evidence type="ECO:0000256" key="7">
    <source>
        <dbReference type="ARBA" id="ARBA00022741"/>
    </source>
</evidence>
<name>A0A0E0CXH0_9ORYZ</name>
<evidence type="ECO:0000256" key="4">
    <source>
        <dbReference type="ARBA" id="ARBA00022553"/>
    </source>
</evidence>
<dbReference type="GO" id="GO:0005524">
    <property type="term" value="F:ATP binding"/>
    <property type="evidence" value="ECO:0007669"/>
    <property type="project" value="UniProtKB-UniRule"/>
</dbReference>
<keyword evidence="8" id="KW-0418">Kinase</keyword>
<feature type="domain" description="Protein kinase" evidence="17">
    <location>
        <begin position="311"/>
        <end position="614"/>
    </location>
</feature>
<dbReference type="FunFam" id="1.10.510.10:FF:000035">
    <property type="entry name" value="Putative receptor-like serine/threonine-protein kinase"/>
    <property type="match status" value="1"/>
</dbReference>
<dbReference type="PANTHER" id="PTHR47984:SF31">
    <property type="entry name" value="OS03G0227900 PROTEIN"/>
    <property type="match status" value="1"/>
</dbReference>
<dbReference type="SUPFAM" id="SSF56112">
    <property type="entry name" value="Protein kinase-like (PK-like)"/>
    <property type="match status" value="1"/>
</dbReference>
<evidence type="ECO:0000256" key="15">
    <source>
        <dbReference type="SAM" id="MobiDB-lite"/>
    </source>
</evidence>
<organism evidence="18">
    <name type="scientific">Oryza meridionalis</name>
    <dbReference type="NCBI Taxonomy" id="40149"/>
    <lineage>
        <taxon>Eukaryota</taxon>
        <taxon>Viridiplantae</taxon>
        <taxon>Streptophyta</taxon>
        <taxon>Embryophyta</taxon>
        <taxon>Tracheophyta</taxon>
        <taxon>Spermatophyta</taxon>
        <taxon>Magnoliopsida</taxon>
        <taxon>Liliopsida</taxon>
        <taxon>Poales</taxon>
        <taxon>Poaceae</taxon>
        <taxon>BOP clade</taxon>
        <taxon>Oryzoideae</taxon>
        <taxon>Oryzeae</taxon>
        <taxon>Oryzinae</taxon>
        <taxon>Oryza</taxon>
    </lineage>
</organism>
<keyword evidence="10 16" id="KW-1133">Transmembrane helix</keyword>
<dbReference type="SMART" id="SM00220">
    <property type="entry name" value="S_TKc"/>
    <property type="match status" value="1"/>
</dbReference>
<keyword evidence="11 16" id="KW-0472">Membrane</keyword>
<keyword evidence="7 14" id="KW-0547">Nucleotide-binding</keyword>
<proteinExistence type="predicted"/>
<dbReference type="Gene3D" id="1.10.510.10">
    <property type="entry name" value="Transferase(Phosphotransferase) domain 1"/>
    <property type="match status" value="1"/>
</dbReference>
<evidence type="ECO:0000256" key="8">
    <source>
        <dbReference type="ARBA" id="ARBA00022777"/>
    </source>
</evidence>
<feature type="compositionally biased region" description="Pro residues" evidence="15">
    <location>
        <begin position="145"/>
        <end position="160"/>
    </location>
</feature>
<evidence type="ECO:0000313" key="18">
    <source>
        <dbReference type="EnsemblPlants" id="OMERI03G08640.1"/>
    </source>
</evidence>
<evidence type="ECO:0000256" key="6">
    <source>
        <dbReference type="ARBA" id="ARBA00022692"/>
    </source>
</evidence>
<dbReference type="InterPro" id="IPR011009">
    <property type="entry name" value="Kinase-like_dom_sf"/>
</dbReference>
<feature type="compositionally biased region" description="Low complexity" evidence="15">
    <location>
        <begin position="228"/>
        <end position="242"/>
    </location>
</feature>
<evidence type="ECO:0000259" key="17">
    <source>
        <dbReference type="PROSITE" id="PS50011"/>
    </source>
</evidence>
<dbReference type="CDD" id="cd14066">
    <property type="entry name" value="STKc_IRAK"/>
    <property type="match status" value="1"/>
</dbReference>
<evidence type="ECO:0000256" key="5">
    <source>
        <dbReference type="ARBA" id="ARBA00022679"/>
    </source>
</evidence>
<evidence type="ECO:0000313" key="19">
    <source>
        <dbReference type="Proteomes" id="UP000008021"/>
    </source>
</evidence>
<dbReference type="InterPro" id="IPR008271">
    <property type="entry name" value="Ser/Thr_kinase_AS"/>
</dbReference>
<evidence type="ECO:0000256" key="1">
    <source>
        <dbReference type="ARBA" id="ARBA00004167"/>
    </source>
</evidence>
<dbReference type="AlphaFoldDB" id="A0A0E0CXH0"/>
<evidence type="ECO:0000256" key="9">
    <source>
        <dbReference type="ARBA" id="ARBA00022840"/>
    </source>
</evidence>
<feature type="binding site" evidence="14">
    <location>
        <position position="339"/>
    </location>
    <ligand>
        <name>ATP</name>
        <dbReference type="ChEBI" id="CHEBI:30616"/>
    </ligand>
</feature>
<dbReference type="GO" id="GO:0004674">
    <property type="term" value="F:protein serine/threonine kinase activity"/>
    <property type="evidence" value="ECO:0007669"/>
    <property type="project" value="UniProtKB-KW"/>
</dbReference>
<feature type="compositionally biased region" description="Polar residues" evidence="15">
    <location>
        <begin position="113"/>
        <end position="122"/>
    </location>
</feature>
<dbReference type="Proteomes" id="UP000008021">
    <property type="component" value="Chromosome 3"/>
</dbReference>
<reference evidence="18" key="1">
    <citation type="submission" date="2015-04" db="UniProtKB">
        <authorList>
            <consortium name="EnsemblPlants"/>
        </authorList>
    </citation>
    <scope>IDENTIFICATION</scope>
</reference>
<feature type="compositionally biased region" description="Basic and acidic residues" evidence="15">
    <location>
        <begin position="1"/>
        <end position="17"/>
    </location>
</feature>
<reference evidence="18" key="2">
    <citation type="submission" date="2018-05" db="EMBL/GenBank/DDBJ databases">
        <title>OmerRS3 (Oryza meridionalis Reference Sequence Version 3).</title>
        <authorList>
            <person name="Zhang J."/>
            <person name="Kudrna D."/>
            <person name="Lee S."/>
            <person name="Talag J."/>
            <person name="Welchert J."/>
            <person name="Wing R.A."/>
        </authorList>
    </citation>
    <scope>NUCLEOTIDE SEQUENCE [LARGE SCALE GENOMIC DNA]</scope>
    <source>
        <strain evidence="18">cv. OR44</strain>
    </source>
</reference>
<feature type="region of interest" description="Disordered" evidence="15">
    <location>
        <begin position="1"/>
        <end position="170"/>
    </location>
</feature>
<keyword evidence="19" id="KW-1185">Reference proteome</keyword>
<keyword evidence="3" id="KW-0723">Serine/threonine-protein kinase</keyword>
<evidence type="ECO:0000256" key="10">
    <source>
        <dbReference type="ARBA" id="ARBA00022989"/>
    </source>
</evidence>
<protein>
    <recommendedName>
        <fullName evidence="2">non-specific serine/threonine protein kinase</fullName>
        <ecNumber evidence="2">2.7.11.1</ecNumber>
    </recommendedName>
</protein>
<dbReference type="PANTHER" id="PTHR47984">
    <property type="entry name" value="OS01G0323000 PROTEIN"/>
    <property type="match status" value="1"/>
</dbReference>
<feature type="region of interest" description="Disordered" evidence="15">
    <location>
        <begin position="613"/>
        <end position="638"/>
    </location>
</feature>
<dbReference type="InterPro" id="IPR017441">
    <property type="entry name" value="Protein_kinase_ATP_BS"/>
</dbReference>
<dbReference type="Gene3D" id="3.30.200.20">
    <property type="entry name" value="Phosphorylase Kinase, domain 1"/>
    <property type="match status" value="1"/>
</dbReference>
<evidence type="ECO:0000256" key="12">
    <source>
        <dbReference type="ARBA" id="ARBA00047899"/>
    </source>
</evidence>
<evidence type="ECO:0000256" key="13">
    <source>
        <dbReference type="ARBA" id="ARBA00048679"/>
    </source>
</evidence>
<dbReference type="STRING" id="40149.A0A0E0CXH0"/>
<keyword evidence="5" id="KW-0808">Transferase</keyword>
<evidence type="ECO:0000256" key="3">
    <source>
        <dbReference type="ARBA" id="ARBA00022527"/>
    </source>
</evidence>
<dbReference type="EC" id="2.7.11.1" evidence="2"/>
<sequence length="651" mass="70234">MASGMEERSDGRWDSRRAAHGLWRWAEQRVTGPRFPGGSRSLAGWAHPPNDRFTHGAPKQKPHASRRTAYGEEKIHAAASSRGRRPPEAPVRGSGPRYTESTNVSKAKKTKGSHITQAASTQPRSHSVSSPPRHHPPLPRRDRPGPPPTMDAAGPPPPPTAVGSDVDGTGSGGGRTTTFFGLSTSALVAAGAAALVLVVVLVAAGTARLCAQRRRGAKHLSMSRVEHAPSSGSLRQASSSSAPKEKDNAEAGAGTGTGTSSSDVASSSAAASYLESPVRRKPERISCAAAMDMGWGRWYDLEELEAATGGFSEENVVGEGGYGTVYRGVLAGGEVVAVKNLLDHKGQAEKEFKVEVEAIGKVRHKHLVGLVGYCAEGPKRRSENGDNAAMQILNAIITPCSHHRMLVYEFVENGNLEQWLHGDVGPVSPLTWDIRMKIAVGTAKGIAYLHEGLEPKVVHRDIKSSNILLDKKWNPKVSDFGMAKVLGSGSSYVTTRVMGTFGYVAPEYASTGMLNESSDIYSFGVLLMELISGKRPVDYSKSVGEVNLVEWFKGMVGSRRVEQLVDPRIEDPPGARALNRVLLVCLRCIDSDAHKRPKMGQIVHMLEGDEFPFRTEHRSPRATHRTSPNNTRPLLMSEKVGADDLDRSMWR</sequence>
<feature type="region of interest" description="Disordered" evidence="15">
    <location>
        <begin position="214"/>
        <end position="264"/>
    </location>
</feature>
<dbReference type="PROSITE" id="PS00107">
    <property type="entry name" value="PROTEIN_KINASE_ATP"/>
    <property type="match status" value="1"/>
</dbReference>